<name>A0A1D7QI67_9SPHI</name>
<accession>A0A1D7QI67</accession>
<evidence type="ECO:0000313" key="1">
    <source>
        <dbReference type="EMBL" id="AOM78372.1"/>
    </source>
</evidence>
<dbReference type="KEGG" id="psty:BFS30_15015"/>
<protein>
    <submittedName>
        <fullName evidence="1">Uncharacterized protein</fullName>
    </submittedName>
</protein>
<keyword evidence="2" id="KW-1185">Reference proteome</keyword>
<gene>
    <name evidence="1" type="ORF">BFS30_15015</name>
</gene>
<dbReference type="EMBL" id="CP017141">
    <property type="protein sequence ID" value="AOM78372.1"/>
    <property type="molecule type" value="Genomic_DNA"/>
</dbReference>
<sequence>MTFLGLKMPQAMFKVFPLYKSLFTKVERDFWFKNFFNKLDHFGEARLCLLMSSVNEMLNRT</sequence>
<proteinExistence type="predicted"/>
<organism evidence="1 2">
    <name type="scientific">Pedobacter steynii</name>
    <dbReference type="NCBI Taxonomy" id="430522"/>
    <lineage>
        <taxon>Bacteria</taxon>
        <taxon>Pseudomonadati</taxon>
        <taxon>Bacteroidota</taxon>
        <taxon>Sphingobacteriia</taxon>
        <taxon>Sphingobacteriales</taxon>
        <taxon>Sphingobacteriaceae</taxon>
        <taxon>Pedobacter</taxon>
    </lineage>
</organism>
<dbReference type="Proteomes" id="UP000094313">
    <property type="component" value="Chromosome"/>
</dbReference>
<reference evidence="1 2" key="1">
    <citation type="submission" date="2016-08" db="EMBL/GenBank/DDBJ databases">
        <authorList>
            <person name="Seilhamer J.J."/>
        </authorList>
    </citation>
    <scope>NUCLEOTIDE SEQUENCE [LARGE SCALE GENOMIC DNA]</scope>
    <source>
        <strain evidence="1 2">DX4</strain>
    </source>
</reference>
<evidence type="ECO:0000313" key="2">
    <source>
        <dbReference type="Proteomes" id="UP000094313"/>
    </source>
</evidence>
<dbReference type="AlphaFoldDB" id="A0A1D7QI67"/>